<name>A0A3M7QG35_BRAPC</name>
<reference evidence="1 2" key="1">
    <citation type="journal article" date="2018" name="Sci. Rep.">
        <title>Genomic signatures of local adaptation to the degree of environmental predictability in rotifers.</title>
        <authorList>
            <person name="Franch-Gras L."/>
            <person name="Hahn C."/>
            <person name="Garcia-Roger E.M."/>
            <person name="Carmona M.J."/>
            <person name="Serra M."/>
            <person name="Gomez A."/>
        </authorList>
    </citation>
    <scope>NUCLEOTIDE SEQUENCE [LARGE SCALE GENOMIC DNA]</scope>
    <source>
        <strain evidence="1">HYR1</strain>
    </source>
</reference>
<evidence type="ECO:0000313" key="2">
    <source>
        <dbReference type="Proteomes" id="UP000276133"/>
    </source>
</evidence>
<evidence type="ECO:0000313" key="1">
    <source>
        <dbReference type="EMBL" id="RNA10397.1"/>
    </source>
</evidence>
<comment type="caution">
    <text evidence="1">The sequence shown here is derived from an EMBL/GenBank/DDBJ whole genome shotgun (WGS) entry which is preliminary data.</text>
</comment>
<sequence>MDFFCPSALRPSLVSIVCLSSDSNKCIQSASRLSEFVTWPLFRSYSVAKPRRLIVQYKNYLPISCQAFGGYIPLLIKLESASSHL</sequence>
<dbReference type="EMBL" id="REGN01006223">
    <property type="protein sequence ID" value="RNA10397.1"/>
    <property type="molecule type" value="Genomic_DNA"/>
</dbReference>
<dbReference type="Proteomes" id="UP000276133">
    <property type="component" value="Unassembled WGS sequence"/>
</dbReference>
<accession>A0A3M7QG35</accession>
<proteinExistence type="predicted"/>
<protein>
    <submittedName>
        <fullName evidence="1">Uncharacterized protein</fullName>
    </submittedName>
</protein>
<gene>
    <name evidence="1" type="ORF">BpHYR1_046331</name>
</gene>
<keyword evidence="2" id="KW-1185">Reference proteome</keyword>
<organism evidence="1 2">
    <name type="scientific">Brachionus plicatilis</name>
    <name type="common">Marine rotifer</name>
    <name type="synonym">Brachionus muelleri</name>
    <dbReference type="NCBI Taxonomy" id="10195"/>
    <lineage>
        <taxon>Eukaryota</taxon>
        <taxon>Metazoa</taxon>
        <taxon>Spiralia</taxon>
        <taxon>Gnathifera</taxon>
        <taxon>Rotifera</taxon>
        <taxon>Eurotatoria</taxon>
        <taxon>Monogononta</taxon>
        <taxon>Pseudotrocha</taxon>
        <taxon>Ploima</taxon>
        <taxon>Brachionidae</taxon>
        <taxon>Brachionus</taxon>
    </lineage>
</organism>
<dbReference type="AlphaFoldDB" id="A0A3M7QG35"/>